<feature type="compositionally biased region" description="Basic and acidic residues" evidence="1">
    <location>
        <begin position="101"/>
        <end position="115"/>
    </location>
</feature>
<proteinExistence type="predicted"/>
<protein>
    <submittedName>
        <fullName evidence="2">Uncharacterized protein</fullName>
    </submittedName>
</protein>
<keyword evidence="3" id="KW-1185">Reference proteome</keyword>
<dbReference type="AlphaFoldDB" id="A0AAV2YCP5"/>
<organism evidence="2 3">
    <name type="scientific">Lagenidium giganteum</name>
    <dbReference type="NCBI Taxonomy" id="4803"/>
    <lineage>
        <taxon>Eukaryota</taxon>
        <taxon>Sar</taxon>
        <taxon>Stramenopiles</taxon>
        <taxon>Oomycota</taxon>
        <taxon>Peronosporomycetes</taxon>
        <taxon>Pythiales</taxon>
        <taxon>Pythiaceae</taxon>
    </lineage>
</organism>
<accession>A0AAV2YCP5</accession>
<gene>
    <name evidence="2" type="ORF">N0F65_011741</name>
</gene>
<comment type="caution">
    <text evidence="2">The sequence shown here is derived from an EMBL/GenBank/DDBJ whole genome shotgun (WGS) entry which is preliminary data.</text>
</comment>
<reference evidence="2" key="2">
    <citation type="journal article" date="2023" name="Microbiol Resour">
        <title>Decontamination and Annotation of the Draft Genome Sequence of the Oomycete Lagenidium giganteum ARSEF 373.</title>
        <authorList>
            <person name="Morgan W.R."/>
            <person name="Tartar A."/>
        </authorList>
    </citation>
    <scope>NUCLEOTIDE SEQUENCE</scope>
    <source>
        <strain evidence="2">ARSEF 373</strain>
    </source>
</reference>
<evidence type="ECO:0000256" key="1">
    <source>
        <dbReference type="SAM" id="MobiDB-lite"/>
    </source>
</evidence>
<feature type="region of interest" description="Disordered" evidence="1">
    <location>
        <begin position="1"/>
        <end position="130"/>
    </location>
</feature>
<sequence>MSSVNAGSTYAWMAPVSPMRRPSGFDVPSADTGQVEPPPAMPTDHASDVDARRGIFKSSGGRVVTRSSGSRSKKRVKFDLSAAEPGLRRRKGDDEGVSADTPRKDAARDRIHTGQKDSNPTVAPRSERAASGVDAVWDGIQREIVNAVIFGREEVAPKQVLVDQPPQDAREIVNLPVMSMRTFLKQLKRGEIEQVCMITASEDLAS</sequence>
<dbReference type="EMBL" id="DAKRPA010000336">
    <property type="protein sequence ID" value="DAZ93200.1"/>
    <property type="molecule type" value="Genomic_DNA"/>
</dbReference>
<name>A0AAV2YCP5_9STRA</name>
<dbReference type="Proteomes" id="UP001146120">
    <property type="component" value="Unassembled WGS sequence"/>
</dbReference>
<evidence type="ECO:0000313" key="3">
    <source>
        <dbReference type="Proteomes" id="UP001146120"/>
    </source>
</evidence>
<feature type="compositionally biased region" description="Low complexity" evidence="1">
    <location>
        <begin position="57"/>
        <end position="70"/>
    </location>
</feature>
<evidence type="ECO:0000313" key="2">
    <source>
        <dbReference type="EMBL" id="DAZ93200.1"/>
    </source>
</evidence>
<reference evidence="2" key="1">
    <citation type="submission" date="2022-11" db="EMBL/GenBank/DDBJ databases">
        <authorList>
            <person name="Morgan W.R."/>
            <person name="Tartar A."/>
        </authorList>
    </citation>
    <scope>NUCLEOTIDE SEQUENCE</scope>
    <source>
        <strain evidence="2">ARSEF 373</strain>
    </source>
</reference>